<keyword evidence="1" id="KW-0560">Oxidoreductase</keyword>
<organism evidence="3 4">
    <name type="scientific">Acuticoccus sediminis</name>
    <dbReference type="NCBI Taxonomy" id="2184697"/>
    <lineage>
        <taxon>Bacteria</taxon>
        <taxon>Pseudomonadati</taxon>
        <taxon>Pseudomonadota</taxon>
        <taxon>Alphaproteobacteria</taxon>
        <taxon>Hyphomicrobiales</taxon>
        <taxon>Amorphaceae</taxon>
        <taxon>Acuticoccus</taxon>
    </lineage>
</organism>
<sequence>MREGADLIVIGGGLMGLWTAVLAARDGRRVRLLEAETIGRHASSASAGGVRSLNRHPAEIPLARAALPLWREAARDLGADVGYVASGQIRVAEDEAGLARLEDRAAATRALGYTHEEIVGANALFALEPALAPHCLGALVVRDDGFADPLRTIHALSRAAHAAGVIVEEGRRVIGLAAGSPLIVVTESGEFTAPLVVNAAGAWGNAIAALVGETVPVTPTALQMSVTEPVAPFVAAVLGTESGMLSLKQSAAGHVVIGGGFAGHVDAAHRIGRPRPTLVSENLANAARLFPHLDAARIVRTWAGLEGITRDGLPVISPSRKVSGLIHAFGFSAHGFALSPLVARLVMEIADARPPSAPITPFGVDRFQPASEERRYA</sequence>
<dbReference type="AlphaFoldDB" id="A0A8B2NMD4"/>
<dbReference type="GO" id="GO:0016491">
    <property type="term" value="F:oxidoreductase activity"/>
    <property type="evidence" value="ECO:0007669"/>
    <property type="project" value="UniProtKB-KW"/>
</dbReference>
<evidence type="ECO:0000313" key="4">
    <source>
        <dbReference type="Proteomes" id="UP000249590"/>
    </source>
</evidence>
<feature type="domain" description="FAD dependent oxidoreductase" evidence="2">
    <location>
        <begin position="6"/>
        <end position="348"/>
    </location>
</feature>
<keyword evidence="4" id="KW-1185">Reference proteome</keyword>
<protein>
    <submittedName>
        <fullName evidence="3">FAD-dependent oxidoreductase</fullName>
    </submittedName>
</protein>
<dbReference type="PANTHER" id="PTHR13847:SF289">
    <property type="entry name" value="GLYCINE OXIDASE"/>
    <property type="match status" value="1"/>
</dbReference>
<dbReference type="EMBL" id="QHHQ01000008">
    <property type="protein sequence ID" value="RAH97746.1"/>
    <property type="molecule type" value="Genomic_DNA"/>
</dbReference>
<dbReference type="SUPFAM" id="SSF51905">
    <property type="entry name" value="FAD/NAD(P)-binding domain"/>
    <property type="match status" value="1"/>
</dbReference>
<comment type="caution">
    <text evidence="3">The sequence shown here is derived from an EMBL/GenBank/DDBJ whole genome shotgun (WGS) entry which is preliminary data.</text>
</comment>
<accession>A0A8B2NMD4</accession>
<dbReference type="GO" id="GO:0005737">
    <property type="term" value="C:cytoplasm"/>
    <property type="evidence" value="ECO:0007669"/>
    <property type="project" value="TreeGrafter"/>
</dbReference>
<dbReference type="Proteomes" id="UP000249590">
    <property type="component" value="Unassembled WGS sequence"/>
</dbReference>
<dbReference type="Pfam" id="PF01266">
    <property type="entry name" value="DAO"/>
    <property type="match status" value="1"/>
</dbReference>
<dbReference type="Gene3D" id="3.50.50.60">
    <property type="entry name" value="FAD/NAD(P)-binding domain"/>
    <property type="match status" value="1"/>
</dbReference>
<dbReference type="PANTHER" id="PTHR13847">
    <property type="entry name" value="SARCOSINE DEHYDROGENASE-RELATED"/>
    <property type="match status" value="1"/>
</dbReference>
<evidence type="ECO:0000259" key="2">
    <source>
        <dbReference type="Pfam" id="PF01266"/>
    </source>
</evidence>
<dbReference type="InterPro" id="IPR006076">
    <property type="entry name" value="FAD-dep_OxRdtase"/>
</dbReference>
<gene>
    <name evidence="3" type="ORF">DLJ53_28305</name>
</gene>
<name>A0A8B2NMD4_9HYPH</name>
<proteinExistence type="predicted"/>
<dbReference type="Gene3D" id="3.30.9.10">
    <property type="entry name" value="D-Amino Acid Oxidase, subunit A, domain 2"/>
    <property type="match status" value="1"/>
</dbReference>
<reference evidence="3 4" key="1">
    <citation type="submission" date="2018-05" db="EMBL/GenBank/DDBJ databases">
        <title>Acuticoccus sediminis sp. nov., isolated from deep-sea sediment of Indian Ocean.</title>
        <authorList>
            <person name="Liu X."/>
            <person name="Lai Q."/>
            <person name="Du Y."/>
            <person name="Sun F."/>
            <person name="Zhang X."/>
            <person name="Wang S."/>
            <person name="Shao Z."/>
        </authorList>
    </citation>
    <scope>NUCLEOTIDE SEQUENCE [LARGE SCALE GENOMIC DNA]</scope>
    <source>
        <strain evidence="3 4">PTG4-2</strain>
    </source>
</reference>
<evidence type="ECO:0000256" key="1">
    <source>
        <dbReference type="ARBA" id="ARBA00023002"/>
    </source>
</evidence>
<dbReference type="OrthoDB" id="9806452at2"/>
<dbReference type="InterPro" id="IPR036188">
    <property type="entry name" value="FAD/NAD-bd_sf"/>
</dbReference>
<evidence type="ECO:0000313" key="3">
    <source>
        <dbReference type="EMBL" id="RAH97746.1"/>
    </source>
</evidence>
<dbReference type="RefSeq" id="WP_111351592.1">
    <property type="nucleotide sequence ID" value="NZ_QHHQ01000008.1"/>
</dbReference>